<proteinExistence type="predicted"/>
<evidence type="ECO:0000313" key="3">
    <source>
        <dbReference type="EMBL" id="KQJ82028.1"/>
    </source>
</evidence>
<feature type="region of interest" description="Disordered" evidence="1">
    <location>
        <begin position="1"/>
        <end position="352"/>
    </location>
</feature>
<dbReference type="EnsemblPlants" id="KQJ82028">
    <property type="protein sequence ID" value="KQJ82028"/>
    <property type="gene ID" value="BRADI_5g05100v3"/>
</dbReference>
<dbReference type="PANTHER" id="PTHR33349:SF13">
    <property type="entry name" value="OS04G0284900 PROTEIN"/>
    <property type="match status" value="1"/>
</dbReference>
<feature type="compositionally biased region" description="Low complexity" evidence="1">
    <location>
        <begin position="89"/>
        <end position="100"/>
    </location>
</feature>
<reference evidence="3" key="2">
    <citation type="submission" date="2017-06" db="EMBL/GenBank/DDBJ databases">
        <title>WGS assembly of Brachypodium distachyon.</title>
        <authorList>
            <consortium name="The International Brachypodium Initiative"/>
            <person name="Lucas S."/>
            <person name="Harmon-Smith M."/>
            <person name="Lail K."/>
            <person name="Tice H."/>
            <person name="Grimwood J."/>
            <person name="Bruce D."/>
            <person name="Barry K."/>
            <person name="Shu S."/>
            <person name="Lindquist E."/>
            <person name="Wang M."/>
            <person name="Pitluck S."/>
            <person name="Vogel J.P."/>
            <person name="Garvin D.F."/>
            <person name="Mockler T.C."/>
            <person name="Schmutz J."/>
            <person name="Rokhsar D."/>
            <person name="Bevan M.W."/>
        </authorList>
    </citation>
    <scope>NUCLEOTIDE SEQUENCE</scope>
    <source>
        <strain evidence="3">Bd21</strain>
    </source>
</reference>
<feature type="compositionally biased region" description="Low complexity" evidence="1">
    <location>
        <begin position="28"/>
        <end position="38"/>
    </location>
</feature>
<feature type="compositionally biased region" description="Low complexity" evidence="1">
    <location>
        <begin position="54"/>
        <end position="75"/>
    </location>
</feature>
<evidence type="ECO:0000313" key="5">
    <source>
        <dbReference type="Proteomes" id="UP000008810"/>
    </source>
</evidence>
<feature type="compositionally biased region" description="Basic and acidic residues" evidence="1">
    <location>
        <begin position="296"/>
        <end position="335"/>
    </location>
</feature>
<dbReference type="Proteomes" id="UP000008810">
    <property type="component" value="Chromosome 5"/>
</dbReference>
<organism evidence="3">
    <name type="scientific">Brachypodium distachyon</name>
    <name type="common">Purple false brome</name>
    <name type="synonym">Trachynia distachya</name>
    <dbReference type="NCBI Taxonomy" id="15368"/>
    <lineage>
        <taxon>Eukaryota</taxon>
        <taxon>Viridiplantae</taxon>
        <taxon>Streptophyta</taxon>
        <taxon>Embryophyta</taxon>
        <taxon>Tracheophyta</taxon>
        <taxon>Spermatophyta</taxon>
        <taxon>Magnoliopsida</taxon>
        <taxon>Liliopsida</taxon>
        <taxon>Poales</taxon>
        <taxon>Poaceae</taxon>
        <taxon>BOP clade</taxon>
        <taxon>Pooideae</taxon>
        <taxon>Stipodae</taxon>
        <taxon>Brachypodieae</taxon>
        <taxon>Brachypodium</taxon>
    </lineage>
</organism>
<dbReference type="GO" id="GO:0005516">
    <property type="term" value="F:calmodulin binding"/>
    <property type="evidence" value="ECO:0007669"/>
    <property type="project" value="InterPro"/>
</dbReference>
<feature type="compositionally biased region" description="Basic and acidic residues" evidence="1">
    <location>
        <begin position="1"/>
        <end position="17"/>
    </location>
</feature>
<accession>I1IWM4</accession>
<evidence type="ECO:0000256" key="1">
    <source>
        <dbReference type="SAM" id="MobiDB-lite"/>
    </source>
</evidence>
<dbReference type="GeneID" id="100837945"/>
<sequence length="384" mass="40320">MATSKKEPLYPRKERTTTIRMSPNIRPSSSSESSSGYSARQARSVPSSPDRKFGPSAGATTATAAAAAAAPSASPDMCPRPSLSAAGRSVSSRTMSSSGSYIHVGKPSTGAAASKPSLARAKSDKVRTTATSQRPPVLAVPPSNSFKDMARTAAAAKSPSTLPKSKVSPRPCTEKGVGIQRAPSPGASRGGKITPPVPSARAPVAAAKKRVEKAANGGASASSRAASASQRATRKEKEEEPSMQFEASESLTTSIEDHLQKRLPDPVDLKSMGSAASGSVRHGHQQEPYSEQQGKSGEEVKEHSHKEEKGGGCELRNGKHGADELEGAEKEEAKAMAEVTQSWRKDDPTSNDVIEETKSKLLEERKSRVKALVGAFETVMSFKE</sequence>
<dbReference type="EMBL" id="CM000884">
    <property type="protein sequence ID" value="KQJ82028.1"/>
    <property type="molecule type" value="Genomic_DNA"/>
</dbReference>
<dbReference type="PANTHER" id="PTHR33349">
    <property type="entry name" value="EMB|CAB62594.1"/>
    <property type="match status" value="1"/>
</dbReference>
<reference evidence="4" key="3">
    <citation type="submission" date="2018-08" db="UniProtKB">
        <authorList>
            <consortium name="EnsemblPlants"/>
        </authorList>
    </citation>
    <scope>IDENTIFICATION</scope>
    <source>
        <strain evidence="4">cv. Bd21</strain>
    </source>
</reference>
<dbReference type="KEGG" id="bdi:100837945"/>
<keyword evidence="5" id="KW-1185">Reference proteome</keyword>
<evidence type="ECO:0000259" key="2">
    <source>
        <dbReference type="Pfam" id="PF07839"/>
    </source>
</evidence>
<feature type="compositionally biased region" description="Low complexity" evidence="1">
    <location>
        <begin position="214"/>
        <end position="231"/>
    </location>
</feature>
<dbReference type="Gramene" id="KQJ82028">
    <property type="protein sequence ID" value="KQJ82028"/>
    <property type="gene ID" value="BRADI_5g05100v3"/>
</dbReference>
<dbReference type="Pfam" id="PF07839">
    <property type="entry name" value="CaM_binding"/>
    <property type="match status" value="1"/>
</dbReference>
<name>I1IWM4_BRADI</name>
<dbReference type="InterPro" id="IPR012417">
    <property type="entry name" value="CaM-bd_dom_pln"/>
</dbReference>
<dbReference type="RefSeq" id="XP_003579474.1">
    <property type="nucleotide sequence ID" value="XM_003579426.4"/>
</dbReference>
<evidence type="ECO:0000313" key="4">
    <source>
        <dbReference type="EnsemblPlants" id="KQJ82028"/>
    </source>
</evidence>
<dbReference type="OMA" id="DSCKAVA"/>
<dbReference type="STRING" id="15368.I1IWM4"/>
<dbReference type="AlphaFoldDB" id="I1IWM4"/>
<feature type="compositionally biased region" description="Basic and acidic residues" evidence="1">
    <location>
        <begin position="255"/>
        <end position="268"/>
    </location>
</feature>
<feature type="compositionally biased region" description="Polar residues" evidence="1">
    <location>
        <begin position="245"/>
        <end position="254"/>
    </location>
</feature>
<dbReference type="HOGENOM" id="CLU_048663_0_0_1"/>
<feature type="compositionally biased region" description="Polar residues" evidence="1">
    <location>
        <begin position="18"/>
        <end position="27"/>
    </location>
</feature>
<dbReference type="eggNOG" id="ENOG502S64D">
    <property type="taxonomic scope" value="Eukaryota"/>
</dbReference>
<dbReference type="OrthoDB" id="1939646at2759"/>
<feature type="domain" description="Calmodulin-binding" evidence="2">
    <location>
        <begin position="304"/>
        <end position="381"/>
    </location>
</feature>
<gene>
    <name evidence="4" type="primary">LOC100837945</name>
    <name evidence="3" type="ORF">BRADI_5g05100v3</name>
</gene>
<protein>
    <recommendedName>
        <fullName evidence="2">Calmodulin-binding domain-containing protein</fullName>
    </recommendedName>
</protein>
<reference evidence="3 4" key="1">
    <citation type="journal article" date="2010" name="Nature">
        <title>Genome sequencing and analysis of the model grass Brachypodium distachyon.</title>
        <authorList>
            <consortium name="International Brachypodium Initiative"/>
        </authorList>
    </citation>
    <scope>NUCLEOTIDE SEQUENCE [LARGE SCALE GENOMIC DNA]</scope>
    <source>
        <strain evidence="3">Bd21</strain>
        <strain evidence="4">cv. Bd21</strain>
    </source>
</reference>